<dbReference type="RefSeq" id="WP_353293267.1">
    <property type="nucleotide sequence ID" value="NZ_BAABWH010000001.1"/>
</dbReference>
<dbReference type="EMBL" id="BAABWH010000001">
    <property type="protein sequence ID" value="GAA6144337.1"/>
    <property type="molecule type" value="Genomic_DNA"/>
</dbReference>
<dbReference type="Pfam" id="PF22150">
    <property type="entry name" value="Tt1218-like"/>
    <property type="match status" value="1"/>
</dbReference>
<accession>A0ABP9ZW61</accession>
<evidence type="ECO:0000256" key="1">
    <source>
        <dbReference type="SAM" id="Phobius"/>
    </source>
</evidence>
<dbReference type="InterPro" id="IPR054402">
    <property type="entry name" value="Tt1218-like_dom"/>
</dbReference>
<dbReference type="NCBIfam" id="TIGR02523">
    <property type="entry name" value="type_IV_pilV"/>
    <property type="match status" value="1"/>
</dbReference>
<comment type="caution">
    <text evidence="3">The sequence shown here is derived from an EMBL/GenBank/DDBJ whole genome shotgun (WGS) entry which is preliminary data.</text>
</comment>
<proteinExistence type="predicted"/>
<feature type="domain" description="Type IV pilin Tt1218-like" evidence="2">
    <location>
        <begin position="31"/>
        <end position="114"/>
    </location>
</feature>
<protein>
    <recommendedName>
        <fullName evidence="2">Type IV pilin Tt1218-like domain-containing protein</fullName>
    </recommendedName>
</protein>
<dbReference type="InterPro" id="IPR012902">
    <property type="entry name" value="N_methyl_site"/>
</dbReference>
<dbReference type="Proteomes" id="UP001481413">
    <property type="component" value="Unassembled WGS sequence"/>
</dbReference>
<gene>
    <name evidence="3" type="ORF">NBRC116585_04540</name>
</gene>
<dbReference type="Pfam" id="PF07963">
    <property type="entry name" value="N_methyl"/>
    <property type="match status" value="1"/>
</dbReference>
<name>A0ABP9ZW61_9GAMM</name>
<reference evidence="3 4" key="1">
    <citation type="submission" date="2024-04" db="EMBL/GenBank/DDBJ databases">
        <title>Draft genome sequence of Thalassolituus maritimus NBRC 116585.</title>
        <authorList>
            <person name="Miyakawa T."/>
            <person name="Kusuya Y."/>
            <person name="Miura T."/>
        </authorList>
    </citation>
    <scope>NUCLEOTIDE SEQUENCE [LARGE SCALE GENOMIC DNA]</scope>
    <source>
        <strain evidence="3 4">5NW40-0001</strain>
    </source>
</reference>
<sequence length="203" mass="21658">MRKLKKEAGIGLIEVLVTIVITTIGLLGLSALQMQSIRSVSDTGNRGHAVWIANDLINRISANEIALANYVTNDELGCNAIPGDLKICASHFSAGAQLAPEADCTNADLALFDQYDALCGINAITGEDAFSSSASFINTPGLEINDIGDGDYQIIISWNSKSAGTSIKPGANGEPDEEQQVFYLESGELADNPREFYTVTFRP</sequence>
<keyword evidence="1" id="KW-1133">Transmembrane helix</keyword>
<organism evidence="3 4">
    <name type="scientific">Thalassolituus maritimus</name>
    <dbReference type="NCBI Taxonomy" id="484498"/>
    <lineage>
        <taxon>Bacteria</taxon>
        <taxon>Pseudomonadati</taxon>
        <taxon>Pseudomonadota</taxon>
        <taxon>Gammaproteobacteria</taxon>
        <taxon>Oceanospirillales</taxon>
        <taxon>Oceanospirillaceae</taxon>
        <taxon>Thalassolituus</taxon>
    </lineage>
</organism>
<keyword evidence="4" id="KW-1185">Reference proteome</keyword>
<evidence type="ECO:0000259" key="2">
    <source>
        <dbReference type="Pfam" id="PF22150"/>
    </source>
</evidence>
<dbReference type="InterPro" id="IPR013362">
    <property type="entry name" value="Pilus_4_PilV"/>
</dbReference>
<keyword evidence="1" id="KW-0472">Membrane</keyword>
<evidence type="ECO:0000313" key="3">
    <source>
        <dbReference type="EMBL" id="GAA6144337.1"/>
    </source>
</evidence>
<keyword evidence="1" id="KW-0812">Transmembrane</keyword>
<feature type="transmembrane region" description="Helical" evidence="1">
    <location>
        <begin position="12"/>
        <end position="32"/>
    </location>
</feature>
<evidence type="ECO:0000313" key="4">
    <source>
        <dbReference type="Proteomes" id="UP001481413"/>
    </source>
</evidence>